<reference evidence="2 3" key="1">
    <citation type="journal article" date="2021" name="Nat. Commun.">
        <title>Isolation of a member of the candidate phylum Atribacteria reveals a unique cell membrane structure.</title>
        <authorList>
            <person name="Taiki K."/>
            <person name="Nobu M.K."/>
            <person name="Kusada H."/>
            <person name="Meng X.-Y."/>
            <person name="Hosoki N."/>
            <person name="Uematsu K."/>
            <person name="Yoshioka H."/>
            <person name="Kamagata Y."/>
            <person name="Tamaki H."/>
        </authorList>
    </citation>
    <scope>NUCLEOTIDE SEQUENCE [LARGE SCALE GENOMIC DNA]</scope>
    <source>
        <strain evidence="2 3">RT761</strain>
    </source>
</reference>
<keyword evidence="3" id="KW-1185">Reference proteome</keyword>
<gene>
    <name evidence="2" type="ORF">RT761_02361</name>
</gene>
<feature type="transmembrane region" description="Helical" evidence="1">
    <location>
        <begin position="6"/>
        <end position="24"/>
    </location>
</feature>
<name>A0A7T1ANF7_ATRLM</name>
<sequence>MQDTKLLGACGLYCGAGYHYLVFYRETNTFWKSTAY</sequence>
<dbReference type="EMBL" id="CP065383">
    <property type="protein sequence ID" value="QPM69133.1"/>
    <property type="molecule type" value="Genomic_DNA"/>
</dbReference>
<accession>A0A7T1ANF7</accession>
<evidence type="ECO:0000256" key="1">
    <source>
        <dbReference type="SAM" id="Phobius"/>
    </source>
</evidence>
<organism evidence="2 3">
    <name type="scientific">Atribacter laminatus</name>
    <dbReference type="NCBI Taxonomy" id="2847778"/>
    <lineage>
        <taxon>Bacteria</taxon>
        <taxon>Pseudomonadati</taxon>
        <taxon>Atribacterota</taxon>
        <taxon>Atribacteria</taxon>
        <taxon>Atribacterales</taxon>
        <taxon>Atribacteraceae</taxon>
        <taxon>Atribacter</taxon>
    </lineage>
</organism>
<proteinExistence type="predicted"/>
<dbReference type="Proteomes" id="UP000594463">
    <property type="component" value="Chromosome"/>
</dbReference>
<keyword evidence="1" id="KW-0812">Transmembrane</keyword>
<keyword evidence="1" id="KW-0472">Membrane</keyword>
<keyword evidence="1" id="KW-1133">Transmembrane helix</keyword>
<protein>
    <submittedName>
        <fullName evidence="2">Uncharacterized protein</fullName>
    </submittedName>
</protein>
<evidence type="ECO:0000313" key="3">
    <source>
        <dbReference type="Proteomes" id="UP000594463"/>
    </source>
</evidence>
<evidence type="ECO:0000313" key="2">
    <source>
        <dbReference type="EMBL" id="QPM69133.1"/>
    </source>
</evidence>
<dbReference type="AlphaFoldDB" id="A0A7T1ANF7"/>
<dbReference type="KEGG" id="alam:RT761_02361"/>